<dbReference type="Proteomes" id="UP001158986">
    <property type="component" value="Unassembled WGS sequence"/>
</dbReference>
<evidence type="ECO:0000313" key="2">
    <source>
        <dbReference type="EMBL" id="CAH0521499.1"/>
    </source>
</evidence>
<keyword evidence="3" id="KW-1185">Reference proteome</keyword>
<feature type="compositionally biased region" description="Basic and acidic residues" evidence="1">
    <location>
        <begin position="444"/>
        <end position="455"/>
    </location>
</feature>
<protein>
    <recommendedName>
        <fullName evidence="4">FYVE-type domain-containing protein</fullName>
    </recommendedName>
</protein>
<evidence type="ECO:0000256" key="1">
    <source>
        <dbReference type="SAM" id="MobiDB-lite"/>
    </source>
</evidence>
<feature type="compositionally biased region" description="Polar residues" evidence="1">
    <location>
        <begin position="487"/>
        <end position="499"/>
    </location>
</feature>
<feature type="region of interest" description="Disordered" evidence="1">
    <location>
        <begin position="444"/>
        <end position="510"/>
    </location>
</feature>
<dbReference type="EMBL" id="CAKLCB010000380">
    <property type="protein sequence ID" value="CAH0521499.1"/>
    <property type="molecule type" value="Genomic_DNA"/>
</dbReference>
<reference evidence="2 3" key="1">
    <citation type="submission" date="2021-11" db="EMBL/GenBank/DDBJ databases">
        <authorList>
            <person name="Islam A."/>
            <person name="Islam S."/>
            <person name="Flora M.S."/>
            <person name="Rahman M."/>
            <person name="Ziaur R.M."/>
            <person name="Epstein J.H."/>
            <person name="Hassan M."/>
            <person name="Klassen M."/>
            <person name="Woodard K."/>
            <person name="Webb A."/>
            <person name="Webby R.J."/>
            <person name="El Zowalaty M.E."/>
        </authorList>
    </citation>
    <scope>NUCLEOTIDE SEQUENCE [LARGE SCALE GENOMIC DNA]</scope>
    <source>
        <strain evidence="2">Pbs1</strain>
    </source>
</reference>
<sequence length="510" mass="57263">MHQLSDGPALSVCFNASVSSSNLSTRKVRLSDRELYHRVQRVVVPDSHLELQTLSSKRGWKRIRIGVTSGMKVHFRLESAPSQQCQVVCGGEIRAHISEVLAFLRAPTESESNALLRALYGSHFIYSSLLHAIPNTERCSLPSSSETNIVASGQQLMVRTASFAHKGLAFYQRRSTATISSDSIRTSDLRNLSQRQTSGVKNEQCCYIELLTPTQEGFKLSFCTLDAADVLAGKAPPDRVIPLHPMSGWLIAEPSHHNPEMLQITCQAAFPGNVTGGCDVRVAQDRLIFLAKGICRLEKVLRRRRRHYRQERSAPGRVWQALLNTFRAIGVVDSKDKNSDATHHNWYCIACTRPFLPTLRKNWRRCDLCAYRVCDEPACCSHEQVAIYNRYIARLSVCARCRECINERESDHRTSGNPIRSSKGDFRYTGVSLRYAGRESDFEPDFEMDRSDRSHGRWGPNGYRRLSGGLQCKRRTQSDPPPMLTLAFSSSGDESNSPATDAARGARTQR</sequence>
<dbReference type="PANTHER" id="PTHR43102">
    <property type="entry name" value="SLR1143 PROTEIN"/>
    <property type="match status" value="1"/>
</dbReference>
<accession>A0ABN8DBD1</accession>
<organism evidence="2 3">
    <name type="scientific">Peronospora belbahrii</name>
    <dbReference type="NCBI Taxonomy" id="622444"/>
    <lineage>
        <taxon>Eukaryota</taxon>
        <taxon>Sar</taxon>
        <taxon>Stramenopiles</taxon>
        <taxon>Oomycota</taxon>
        <taxon>Peronosporomycetes</taxon>
        <taxon>Peronosporales</taxon>
        <taxon>Peronosporaceae</taxon>
        <taxon>Peronospora</taxon>
    </lineage>
</organism>
<evidence type="ECO:0008006" key="4">
    <source>
        <dbReference type="Google" id="ProtNLM"/>
    </source>
</evidence>
<proteinExistence type="predicted"/>
<dbReference type="PANTHER" id="PTHR43102:SF2">
    <property type="entry name" value="GAF DOMAIN-CONTAINING PROTEIN"/>
    <property type="match status" value="1"/>
</dbReference>
<gene>
    <name evidence="2" type="ORF">PBS001_LOCUS7945</name>
</gene>
<evidence type="ECO:0000313" key="3">
    <source>
        <dbReference type="Proteomes" id="UP001158986"/>
    </source>
</evidence>
<comment type="caution">
    <text evidence="2">The sequence shown here is derived from an EMBL/GenBank/DDBJ whole genome shotgun (WGS) entry which is preliminary data.</text>
</comment>
<name>A0ABN8DBD1_9STRA</name>